<evidence type="ECO:0000256" key="2">
    <source>
        <dbReference type="SAM" id="Phobius"/>
    </source>
</evidence>
<comment type="caution">
    <text evidence="4">The sequence shown here is derived from an EMBL/GenBank/DDBJ whole genome shotgun (WGS) entry which is preliminary data.</text>
</comment>
<keyword evidence="5" id="KW-1185">Reference proteome</keyword>
<gene>
    <name evidence="4" type="ORF">WDU99_01430</name>
</gene>
<evidence type="ECO:0000256" key="1">
    <source>
        <dbReference type="SAM" id="MobiDB-lite"/>
    </source>
</evidence>
<feature type="region of interest" description="Disordered" evidence="1">
    <location>
        <begin position="1"/>
        <end position="52"/>
    </location>
</feature>
<feature type="compositionally biased region" description="Pro residues" evidence="1">
    <location>
        <begin position="17"/>
        <end position="33"/>
    </location>
</feature>
<dbReference type="InterPro" id="IPR025241">
    <property type="entry name" value="DUF4190"/>
</dbReference>
<sequence length="184" mass="19213">MSNQNDDGRYAAGYEAPVPPAPPQYLPPQPPAASPYAPSMPEQPTQSPYPTAQYPTAQYPVAPYAQPQHPYAQPAAPYAPVYTPVRPTNGSAVAALICGIVGLFISPFIVVFFIPLAVPVAAVILGHIARSQIKRAPHTGGSGMALTGLILGYIPIALSALGLVLVIIGFALFGTMMTMPGMMS</sequence>
<feature type="transmembrane region" description="Helical" evidence="2">
    <location>
        <begin position="146"/>
        <end position="173"/>
    </location>
</feature>
<evidence type="ECO:0000313" key="5">
    <source>
        <dbReference type="Proteomes" id="UP001371224"/>
    </source>
</evidence>
<feature type="transmembrane region" description="Helical" evidence="2">
    <location>
        <begin position="92"/>
        <end position="125"/>
    </location>
</feature>
<dbReference type="Proteomes" id="UP001371224">
    <property type="component" value="Unassembled WGS sequence"/>
</dbReference>
<protein>
    <submittedName>
        <fullName evidence="4">DUF4190 domain-containing protein</fullName>
    </submittedName>
</protein>
<dbReference type="EMBL" id="JBBDGM010000001">
    <property type="protein sequence ID" value="MEJ1086973.1"/>
    <property type="molecule type" value="Genomic_DNA"/>
</dbReference>
<name>A0ABU8L8D3_9MICO</name>
<keyword evidence="2" id="KW-1133">Transmembrane helix</keyword>
<reference evidence="4 5" key="1">
    <citation type="submission" date="2024-02" db="EMBL/GenBank/DDBJ databases">
        <authorList>
            <person name="Saticioglu I.B."/>
        </authorList>
    </citation>
    <scope>NUCLEOTIDE SEQUENCE [LARGE SCALE GENOMIC DNA]</scope>
    <source>
        <strain evidence="4 5">Mu-80</strain>
    </source>
</reference>
<feature type="domain" description="DUF4190" evidence="3">
    <location>
        <begin position="92"/>
        <end position="161"/>
    </location>
</feature>
<keyword evidence="2" id="KW-0812">Transmembrane</keyword>
<evidence type="ECO:0000259" key="3">
    <source>
        <dbReference type="Pfam" id="PF13828"/>
    </source>
</evidence>
<proteinExistence type="predicted"/>
<dbReference type="RefSeq" id="WP_337330650.1">
    <property type="nucleotide sequence ID" value="NZ_JBBDGM010000001.1"/>
</dbReference>
<organism evidence="4 5">
    <name type="scientific">Microbacterium bandirmense</name>
    <dbReference type="NCBI Taxonomy" id="3122050"/>
    <lineage>
        <taxon>Bacteria</taxon>
        <taxon>Bacillati</taxon>
        <taxon>Actinomycetota</taxon>
        <taxon>Actinomycetes</taxon>
        <taxon>Micrococcales</taxon>
        <taxon>Microbacteriaceae</taxon>
        <taxon>Microbacterium</taxon>
    </lineage>
</organism>
<dbReference type="Pfam" id="PF13828">
    <property type="entry name" value="DUF4190"/>
    <property type="match status" value="1"/>
</dbReference>
<accession>A0ABU8L8D3</accession>
<keyword evidence="2" id="KW-0472">Membrane</keyword>
<evidence type="ECO:0000313" key="4">
    <source>
        <dbReference type="EMBL" id="MEJ1086973.1"/>
    </source>
</evidence>